<evidence type="ECO:0000256" key="1">
    <source>
        <dbReference type="SAM" id="MobiDB-lite"/>
    </source>
</evidence>
<dbReference type="VEuPathDB" id="FungiDB:MELLADRAFT_89914"/>
<dbReference type="InParanoid" id="F4RV33"/>
<evidence type="ECO:0000313" key="3">
    <source>
        <dbReference type="Proteomes" id="UP000001072"/>
    </source>
</evidence>
<dbReference type="Proteomes" id="UP000001072">
    <property type="component" value="Unassembled WGS sequence"/>
</dbReference>
<sequence length="383" mass="43424">MQRFSTRKSYYLTVINAPLRNVWDGRIQLILDQEANDDPIHSSISTFDGKNTVQVTETTNGFSPPSLSSSKNPNDLTKKSNPSLVKRMPIDLMADKGKRSSIPQKLLRIPKILAGLDYDSLPVVKMKSQLEEHFKPSAWLKVVQRILRQITSKAIANGVVGSNWDCFTFQSTNSNSTDLDPSHLSSDLKSAFWGIMVNDEGDESTGIFRRIIMWAPIGTVVKRAEVDLHSNFPEILIAYVNTDSSAGITKHTVNSFDTKRKLRSPVDQYLSYEFTIHRSTDRAEREELKSDLVSESPEDDQKHVFSMAFEFWISVILHHHLSTATQIISIEPTIFKEFKSNRFTASSINLSNGLEGDIKSIYLYSLPIHDPLISTRWKEEERS</sequence>
<reference evidence="3" key="1">
    <citation type="journal article" date="2011" name="Proc. Natl. Acad. Sci. U.S.A.">
        <title>Obligate biotrophy features unraveled by the genomic analysis of rust fungi.</title>
        <authorList>
            <person name="Duplessis S."/>
            <person name="Cuomo C.A."/>
            <person name="Lin Y.-C."/>
            <person name="Aerts A."/>
            <person name="Tisserant E."/>
            <person name="Veneault-Fourrey C."/>
            <person name="Joly D.L."/>
            <person name="Hacquard S."/>
            <person name="Amselem J."/>
            <person name="Cantarel B.L."/>
            <person name="Chiu R."/>
            <person name="Coutinho P.M."/>
            <person name="Feau N."/>
            <person name="Field M."/>
            <person name="Frey P."/>
            <person name="Gelhaye E."/>
            <person name="Goldberg J."/>
            <person name="Grabherr M.G."/>
            <person name="Kodira C.D."/>
            <person name="Kohler A."/>
            <person name="Kuees U."/>
            <person name="Lindquist E.A."/>
            <person name="Lucas S.M."/>
            <person name="Mago R."/>
            <person name="Mauceli E."/>
            <person name="Morin E."/>
            <person name="Murat C."/>
            <person name="Pangilinan J.L."/>
            <person name="Park R."/>
            <person name="Pearson M."/>
            <person name="Quesneville H."/>
            <person name="Rouhier N."/>
            <person name="Sakthikumar S."/>
            <person name="Salamov A.A."/>
            <person name="Schmutz J."/>
            <person name="Selles B."/>
            <person name="Shapiro H."/>
            <person name="Tanguay P."/>
            <person name="Tuskan G.A."/>
            <person name="Henrissat B."/>
            <person name="Van de Peer Y."/>
            <person name="Rouze P."/>
            <person name="Ellis J.G."/>
            <person name="Dodds P.N."/>
            <person name="Schein J.E."/>
            <person name="Zhong S."/>
            <person name="Hamelin R.C."/>
            <person name="Grigoriev I.V."/>
            <person name="Szabo L.J."/>
            <person name="Martin F."/>
        </authorList>
    </citation>
    <scope>NUCLEOTIDE SEQUENCE [LARGE SCALE GENOMIC DNA]</scope>
    <source>
        <strain evidence="3">98AG31 / pathotype 3-4-7</strain>
    </source>
</reference>
<name>F4RV33_MELLP</name>
<dbReference type="HOGENOM" id="CLU_721763_0_0_1"/>
<dbReference type="OrthoDB" id="2497029at2759"/>
<organism evidence="3">
    <name type="scientific">Melampsora larici-populina (strain 98AG31 / pathotype 3-4-7)</name>
    <name type="common">Poplar leaf rust fungus</name>
    <dbReference type="NCBI Taxonomy" id="747676"/>
    <lineage>
        <taxon>Eukaryota</taxon>
        <taxon>Fungi</taxon>
        <taxon>Dikarya</taxon>
        <taxon>Basidiomycota</taxon>
        <taxon>Pucciniomycotina</taxon>
        <taxon>Pucciniomycetes</taxon>
        <taxon>Pucciniales</taxon>
        <taxon>Melampsoraceae</taxon>
        <taxon>Melampsora</taxon>
    </lineage>
</organism>
<accession>F4RV33</accession>
<gene>
    <name evidence="2" type="ORF">MELLADRAFT_89914</name>
</gene>
<proteinExistence type="predicted"/>
<dbReference type="GeneID" id="18935365"/>
<dbReference type="RefSeq" id="XP_007412922.1">
    <property type="nucleotide sequence ID" value="XM_007412860.1"/>
</dbReference>
<evidence type="ECO:0000313" key="2">
    <source>
        <dbReference type="EMBL" id="EGG03808.1"/>
    </source>
</evidence>
<protein>
    <submittedName>
        <fullName evidence="2">Uncharacterized protein</fullName>
    </submittedName>
</protein>
<dbReference type="KEGG" id="mlr:MELLADRAFT_89914"/>
<dbReference type="EMBL" id="GL883122">
    <property type="protein sequence ID" value="EGG03808.1"/>
    <property type="molecule type" value="Genomic_DNA"/>
</dbReference>
<keyword evidence="3" id="KW-1185">Reference proteome</keyword>
<dbReference type="AlphaFoldDB" id="F4RV33"/>
<feature type="region of interest" description="Disordered" evidence="1">
    <location>
        <begin position="55"/>
        <end position="82"/>
    </location>
</feature>
<feature type="compositionally biased region" description="Polar residues" evidence="1">
    <location>
        <begin position="71"/>
        <end position="82"/>
    </location>
</feature>